<name>A0A382WN92_9ZZZZ</name>
<dbReference type="EMBL" id="UINC01160934">
    <property type="protein sequence ID" value="SVD59845.1"/>
    <property type="molecule type" value="Genomic_DNA"/>
</dbReference>
<organism evidence="2">
    <name type="scientific">marine metagenome</name>
    <dbReference type="NCBI Taxonomy" id="408172"/>
    <lineage>
        <taxon>unclassified sequences</taxon>
        <taxon>metagenomes</taxon>
        <taxon>ecological metagenomes</taxon>
    </lineage>
</organism>
<evidence type="ECO:0000313" key="2">
    <source>
        <dbReference type="EMBL" id="SVD59845.1"/>
    </source>
</evidence>
<reference evidence="2" key="1">
    <citation type="submission" date="2018-05" db="EMBL/GenBank/DDBJ databases">
        <authorList>
            <person name="Lanie J.A."/>
            <person name="Ng W.-L."/>
            <person name="Kazmierczak K.M."/>
            <person name="Andrzejewski T.M."/>
            <person name="Davidsen T.M."/>
            <person name="Wayne K.J."/>
            <person name="Tettelin H."/>
            <person name="Glass J.I."/>
            <person name="Rusch D."/>
            <person name="Podicherti R."/>
            <person name="Tsui H.-C.T."/>
            <person name="Winkler M.E."/>
        </authorList>
    </citation>
    <scope>NUCLEOTIDE SEQUENCE</scope>
</reference>
<feature type="region of interest" description="Disordered" evidence="1">
    <location>
        <begin position="1"/>
        <end position="25"/>
    </location>
</feature>
<accession>A0A382WN92</accession>
<sequence length="25" mass="2621">MNSNIGVMGHPIGHTKSPVFQQAGL</sequence>
<gene>
    <name evidence="2" type="ORF">METZ01_LOCUS412699</name>
</gene>
<dbReference type="AlphaFoldDB" id="A0A382WN92"/>
<proteinExistence type="predicted"/>
<feature type="non-terminal residue" evidence="2">
    <location>
        <position position="25"/>
    </location>
</feature>
<evidence type="ECO:0008006" key="3">
    <source>
        <dbReference type="Google" id="ProtNLM"/>
    </source>
</evidence>
<protein>
    <recommendedName>
        <fullName evidence="3">Shikimate dehydrogenase substrate binding N-terminal domain-containing protein</fullName>
    </recommendedName>
</protein>
<evidence type="ECO:0000256" key="1">
    <source>
        <dbReference type="SAM" id="MobiDB-lite"/>
    </source>
</evidence>